<dbReference type="EMBL" id="MBAD02000408">
    <property type="protein sequence ID" value="RLN68281.1"/>
    <property type="molecule type" value="Genomic_DNA"/>
</dbReference>
<evidence type="ECO:0000256" key="1">
    <source>
        <dbReference type="SAM" id="MobiDB-lite"/>
    </source>
</evidence>
<feature type="compositionally biased region" description="Basic and acidic residues" evidence="1">
    <location>
        <begin position="35"/>
        <end position="51"/>
    </location>
</feature>
<sequence>MHTIRFNTLEGYDELTTAELLDSVASDYGGAQTDRSVDPDGETPRQDDKQLLHQLSELQPINPPGSVRFDDEQSDDHQEPQYTRAVAVSAPDSTPPRSPLLKKFAPVQDHRVNTVLLEALHLADISRDEIGVIERSVKRLHDAILGFSMLVDKQVKIVGAVSAEDRGRIKADIQDLSYQLKASNTLIESTCDRMKKHLQVGRNQILGLQEKEFLETKELKTVLQGLLAFFIARSPVLRLMDKAYHRRLLPQYVNELANLVIMDMQLIPQLSGRSPVVIPTSTLEEYVCMEPFRFDRLLFIVYVNSSDNSVKDPSPDGTMNDAKVILSKPNEPEMLESAEQTLGMAKLLHDLATAECEARNGNRISIRAQVPHSKEFSRAYIASSKELMLQETTFF</sequence>
<dbReference type="Proteomes" id="UP000284657">
    <property type="component" value="Unassembled WGS sequence"/>
</dbReference>
<gene>
    <name evidence="2" type="ORF">BBJ29_000831</name>
    <name evidence="3" type="ORF">BBP00_00000547</name>
</gene>
<dbReference type="Proteomes" id="UP000277300">
    <property type="component" value="Unassembled WGS sequence"/>
</dbReference>
<comment type="caution">
    <text evidence="3">The sequence shown here is derived from an EMBL/GenBank/DDBJ whole genome shotgun (WGS) entry which is preliminary data.</text>
</comment>
<reference evidence="4 5" key="1">
    <citation type="submission" date="2018-07" db="EMBL/GenBank/DDBJ databases">
        <title>Genome sequencing of oomycete isolates from Chile give support for New Zealand origin for Phytophthora kernoviae and make available the first Nothophytophthora sp. genome.</title>
        <authorList>
            <person name="Studholme D.J."/>
            <person name="Sanfuentes E."/>
            <person name="Panda P."/>
            <person name="Hill R."/>
            <person name="Sambles C."/>
            <person name="Grant M."/>
            <person name="Williams N.M."/>
            <person name="Mcdougal R.L."/>
        </authorList>
    </citation>
    <scope>NUCLEOTIDE SEQUENCE [LARGE SCALE GENOMIC DNA]</scope>
    <source>
        <strain evidence="3">Chile6</strain>
        <strain evidence="2">Chile7</strain>
    </source>
</reference>
<evidence type="ECO:0000313" key="3">
    <source>
        <dbReference type="EMBL" id="RLN69088.1"/>
    </source>
</evidence>
<dbReference type="AlphaFoldDB" id="A0A3F2S2P3"/>
<dbReference type="OrthoDB" id="112281at2759"/>
<accession>A0A3F2S2P3</accession>
<organism evidence="3 4">
    <name type="scientific">Phytophthora kernoviae</name>
    <dbReference type="NCBI Taxonomy" id="325452"/>
    <lineage>
        <taxon>Eukaryota</taxon>
        <taxon>Sar</taxon>
        <taxon>Stramenopiles</taxon>
        <taxon>Oomycota</taxon>
        <taxon>Peronosporomycetes</taxon>
        <taxon>Peronosporales</taxon>
        <taxon>Peronosporaceae</taxon>
        <taxon>Phytophthora</taxon>
    </lineage>
</organism>
<protein>
    <submittedName>
        <fullName evidence="3">Uncharacterized protein</fullName>
    </submittedName>
</protein>
<evidence type="ECO:0000313" key="4">
    <source>
        <dbReference type="Proteomes" id="UP000277300"/>
    </source>
</evidence>
<feature type="compositionally biased region" description="Basic and acidic residues" evidence="1">
    <location>
        <begin position="68"/>
        <end position="79"/>
    </location>
</feature>
<evidence type="ECO:0000313" key="5">
    <source>
        <dbReference type="Proteomes" id="UP000284657"/>
    </source>
</evidence>
<dbReference type="EMBL" id="MBDO02000007">
    <property type="protein sequence ID" value="RLN69088.1"/>
    <property type="molecule type" value="Genomic_DNA"/>
</dbReference>
<name>A0A3F2S2P3_9STRA</name>
<feature type="region of interest" description="Disordered" evidence="1">
    <location>
        <begin position="26"/>
        <end position="81"/>
    </location>
</feature>
<evidence type="ECO:0000313" key="2">
    <source>
        <dbReference type="EMBL" id="RLN68281.1"/>
    </source>
</evidence>
<proteinExistence type="predicted"/>